<dbReference type="RefSeq" id="WP_045020487.1">
    <property type="nucleotide sequence ID" value="NZ_JWJH01000009.1"/>
</dbReference>
<proteinExistence type="predicted"/>
<evidence type="ECO:0000313" key="1">
    <source>
        <dbReference type="EMBL" id="KJF67734.1"/>
    </source>
</evidence>
<sequence length="91" mass="9739">MSSDFYSSSLSRNLVRTGGAGYRENVSLRFLLNAAEETAMRLDRGAPIGFAAFPDFGLQADFARSVPAGRIRLSQGTLPFGKHPLAGPPLP</sequence>
<keyword evidence="2" id="KW-1185">Reference proteome</keyword>
<name>A0ABR5CSM6_9HYPH</name>
<dbReference type="EMBL" id="JWJH01000009">
    <property type="protein sequence ID" value="KJF67734.1"/>
    <property type="molecule type" value="Genomic_DNA"/>
</dbReference>
<reference evidence="1 2" key="1">
    <citation type="submission" date="2015-03" db="EMBL/GenBank/DDBJ databases">
        <title>Draft Genome Sequences of Agrobacterium nepotum Strain 39/7T (= CFBP 7436T = LMG 26435T) and Agrobacterium sp. Strain KFB 330 (= CFBP 8308 = LMG 28674).</title>
        <authorList>
            <person name="Kuzmanovic N."/>
            <person name="Pulawska J."/>
            <person name="Obradovic A."/>
        </authorList>
    </citation>
    <scope>NUCLEOTIDE SEQUENCE [LARGE SCALE GENOMIC DNA]</scope>
    <source>
        <strain evidence="1 2">39/7</strain>
    </source>
</reference>
<accession>A0ABR5CSM6</accession>
<dbReference type="Proteomes" id="UP000052068">
    <property type="component" value="Unassembled WGS sequence"/>
</dbReference>
<protein>
    <submittedName>
        <fullName evidence="1">Uncharacterized protein</fullName>
    </submittedName>
</protein>
<gene>
    <name evidence="1" type="ORF">RS75_11640</name>
</gene>
<organism evidence="1 2">
    <name type="scientific">Rhizobium nepotum 39/7</name>
    <dbReference type="NCBI Taxonomy" id="1368418"/>
    <lineage>
        <taxon>Bacteria</taxon>
        <taxon>Pseudomonadati</taxon>
        <taxon>Pseudomonadota</taxon>
        <taxon>Alphaproteobacteria</taxon>
        <taxon>Hyphomicrobiales</taxon>
        <taxon>Rhizobiaceae</taxon>
        <taxon>Rhizobium/Agrobacterium group</taxon>
        <taxon>Rhizobium</taxon>
    </lineage>
</organism>
<comment type="caution">
    <text evidence="1">The sequence shown here is derived from an EMBL/GenBank/DDBJ whole genome shotgun (WGS) entry which is preliminary data.</text>
</comment>
<evidence type="ECO:0000313" key="2">
    <source>
        <dbReference type="Proteomes" id="UP000052068"/>
    </source>
</evidence>